<evidence type="ECO:0000313" key="2">
    <source>
        <dbReference type="Proteomes" id="UP000186955"/>
    </source>
</evidence>
<dbReference type="Proteomes" id="UP000186955">
    <property type="component" value="Unassembled WGS sequence"/>
</dbReference>
<sequence length="137" mass="15507">MARDLGFEKEKVQELESRLAQVLSIEYLLQHLAPGERQREQVNGEGLNGHLLLENQHQRELISSLESIVREREEAIRELKSRPLEMMQELRLASFGQHHPGGLSPDEMSKVSPIIFAYNVIGYQATGVYGPANADKD</sequence>
<comment type="caution">
    <text evidence="1">The sequence shown here is derived from an EMBL/GenBank/DDBJ whole genome shotgun (WGS) entry which is preliminary data.</text>
</comment>
<dbReference type="AlphaFoldDB" id="A0A1Q5URY8"/>
<name>A0A1Q5URY8_9EURO</name>
<protein>
    <submittedName>
        <fullName evidence="1">Uncharacterized protein</fullName>
    </submittedName>
</protein>
<organism evidence="1 2">
    <name type="scientific">Penicillium subrubescens</name>
    <dbReference type="NCBI Taxonomy" id="1316194"/>
    <lineage>
        <taxon>Eukaryota</taxon>
        <taxon>Fungi</taxon>
        <taxon>Dikarya</taxon>
        <taxon>Ascomycota</taxon>
        <taxon>Pezizomycotina</taxon>
        <taxon>Eurotiomycetes</taxon>
        <taxon>Eurotiomycetidae</taxon>
        <taxon>Eurotiales</taxon>
        <taxon>Aspergillaceae</taxon>
        <taxon>Penicillium</taxon>
    </lineage>
</organism>
<reference evidence="1 2" key="1">
    <citation type="submission" date="2016-10" db="EMBL/GenBank/DDBJ databases">
        <title>Genome sequence of the ascomycete fungus Penicillium subrubescens.</title>
        <authorList>
            <person name="De Vries R.P."/>
            <person name="Peng M."/>
            <person name="Dilokpimol A."/>
            <person name="Hilden K."/>
            <person name="Makela M.R."/>
            <person name="Grigoriev I."/>
            <person name="Riley R."/>
            <person name="Granchi Z."/>
        </authorList>
    </citation>
    <scope>NUCLEOTIDE SEQUENCE [LARGE SCALE GENOMIC DNA]</scope>
    <source>
        <strain evidence="1 2">CBS 132785</strain>
    </source>
</reference>
<dbReference type="EMBL" id="MNBE01000009">
    <property type="protein sequence ID" value="OKP15242.1"/>
    <property type="molecule type" value="Genomic_DNA"/>
</dbReference>
<keyword evidence="2" id="KW-1185">Reference proteome</keyword>
<accession>A0A1Q5URY8</accession>
<evidence type="ECO:0000313" key="1">
    <source>
        <dbReference type="EMBL" id="OKP15242.1"/>
    </source>
</evidence>
<gene>
    <name evidence="1" type="ORF">PENSUB_13983</name>
</gene>
<proteinExistence type="predicted"/>